<keyword evidence="2" id="KW-1185">Reference proteome</keyword>
<organism evidence="1 2">
    <name type="scientific">Bartonella apis</name>
    <dbReference type="NCBI Taxonomy" id="1686310"/>
    <lineage>
        <taxon>Bacteria</taxon>
        <taxon>Pseudomonadati</taxon>
        <taxon>Pseudomonadota</taxon>
        <taxon>Alphaproteobacteria</taxon>
        <taxon>Hyphomicrobiales</taxon>
        <taxon>Bartonellaceae</taxon>
        <taxon>Bartonella</taxon>
    </lineage>
</organism>
<accession>A0A1R0FA88</accession>
<evidence type="ECO:0000313" key="1">
    <source>
        <dbReference type="EMBL" id="OLY43870.1"/>
    </source>
</evidence>
<dbReference type="OrthoDB" id="9787127at2"/>
<dbReference type="RefSeq" id="WP_075869035.1">
    <property type="nucleotide sequence ID" value="NZ_CAMLLS010000005.1"/>
</dbReference>
<evidence type="ECO:0000313" key="2">
    <source>
        <dbReference type="Proteomes" id="UP000187344"/>
    </source>
</evidence>
<sequence>MASLEDEFHKEMLAIYDKTRDELGIRLPRFKQMVERNGGVKAAKKLLHSNSVSTGFSKLFEKGRLDLTVESLVANNEKWHPLFTEEEIKKAKAIFRQ</sequence>
<reference evidence="1 2" key="1">
    <citation type="submission" date="2016-12" db="EMBL/GenBank/DDBJ databases">
        <title>Comparative genomics of Bartonella apis.</title>
        <authorList>
            <person name="Engel P."/>
        </authorList>
    </citation>
    <scope>NUCLEOTIDE SEQUENCE [LARGE SCALE GENOMIC DNA]</scope>
    <source>
        <strain evidence="1 2">PEB0149</strain>
    </source>
</reference>
<comment type="caution">
    <text evidence="1">The sequence shown here is derived from an EMBL/GenBank/DDBJ whole genome shotgun (WGS) entry which is preliminary data.</text>
</comment>
<proteinExistence type="predicted"/>
<protein>
    <submittedName>
        <fullName evidence="1">Uncharacterized protein</fullName>
    </submittedName>
</protein>
<dbReference type="EMBL" id="LXYT01000001">
    <property type="protein sequence ID" value="OLY43870.1"/>
    <property type="molecule type" value="Genomic_DNA"/>
</dbReference>
<gene>
    <name evidence="1" type="ORF">PEB0149_013100</name>
</gene>
<dbReference type="AlphaFoldDB" id="A0A1R0FA88"/>
<name>A0A1R0FA88_9HYPH</name>
<dbReference type="Proteomes" id="UP000187344">
    <property type="component" value="Unassembled WGS sequence"/>
</dbReference>